<dbReference type="Pfam" id="PF21810">
    <property type="entry name" value="DUF6880"/>
    <property type="match status" value="1"/>
</dbReference>
<evidence type="ECO:0000313" key="2">
    <source>
        <dbReference type="Proteomes" id="UP000295388"/>
    </source>
</evidence>
<dbReference type="Proteomes" id="UP000295388">
    <property type="component" value="Unassembled WGS sequence"/>
</dbReference>
<dbReference type="AlphaFoldDB" id="A0A4V6PT03"/>
<accession>A0A4V6PT03</accession>
<dbReference type="RefSeq" id="WP_133803846.1">
    <property type="nucleotide sequence ID" value="NZ_SNWQ01000018.1"/>
</dbReference>
<organism evidence="1 2">
    <name type="scientific">Kribbella caucasensis</name>
    <dbReference type="NCBI Taxonomy" id="2512215"/>
    <lineage>
        <taxon>Bacteria</taxon>
        <taxon>Bacillati</taxon>
        <taxon>Actinomycetota</taxon>
        <taxon>Actinomycetes</taxon>
        <taxon>Propionibacteriales</taxon>
        <taxon>Kribbellaceae</taxon>
        <taxon>Kribbella</taxon>
    </lineage>
</organism>
<evidence type="ECO:0000313" key="1">
    <source>
        <dbReference type="EMBL" id="TDO43428.1"/>
    </source>
</evidence>
<gene>
    <name evidence="1" type="ORF">EV643_118171</name>
</gene>
<dbReference type="InterPro" id="IPR049245">
    <property type="entry name" value="DUF6880"/>
</dbReference>
<keyword evidence="2" id="KW-1185">Reference proteome</keyword>
<reference evidence="1 2" key="1">
    <citation type="submission" date="2019-03" db="EMBL/GenBank/DDBJ databases">
        <title>Genomic Encyclopedia of Type Strains, Phase III (KMG-III): the genomes of soil and plant-associated and newly described type strains.</title>
        <authorList>
            <person name="Whitman W."/>
        </authorList>
    </citation>
    <scope>NUCLEOTIDE SEQUENCE [LARGE SCALE GENOMIC DNA]</scope>
    <source>
        <strain evidence="1 2">VKM Ac-2527</strain>
    </source>
</reference>
<proteinExistence type="predicted"/>
<comment type="caution">
    <text evidence="1">The sequence shown here is derived from an EMBL/GenBank/DDBJ whole genome shotgun (WGS) entry which is preliminary data.</text>
</comment>
<protein>
    <submittedName>
        <fullName evidence="1">Uncharacterized protein</fullName>
    </submittedName>
</protein>
<sequence>MAVTDFNQQADQRLHEFLRAQDSAWLAEQLLTATRTDPLLRARLEVAAGADAGVAYDDRVLRAGLERAIEIYDFADYRSADSYFRDVDEALDAVDGLIDAGFPDAAASLAEYALELLEEAAGLVDNSDGGLRVAIDRAEEIHLVACTAGRPDPVELAELLADTAMASDYEVFLNVLPDYEPVLGLTGLARYRELVEQAWRDLPPKKPDEHSHRRFVVTHLMERLAECTGGADALVEVLSRDLTSGYDVLCIAQRLCADGRDDEALDWLARGMTEFPPDPRLRTLAAACHVRADRRAEAGELLWKNFNDRPSLDAYVSLCDATAEQFPIWRDRAIEKLLAQPATSARFTSTPYRPEGRSTLVEVLLWEADAEGAWQAAMDGGCRDDLWLQLARQRAAINPPDSIPILLLAADQKIGHKNRDSYQIAADLLAEAGALFARCDRSEDFESHLTALRSTHRAKWALREELNRAGLP</sequence>
<name>A0A4V6PT03_9ACTN</name>
<dbReference type="OrthoDB" id="3677745at2"/>
<dbReference type="EMBL" id="SNWQ01000018">
    <property type="protein sequence ID" value="TDO43428.1"/>
    <property type="molecule type" value="Genomic_DNA"/>
</dbReference>